<evidence type="ECO:0000313" key="3">
    <source>
        <dbReference type="Proteomes" id="UP001178461"/>
    </source>
</evidence>
<protein>
    <recommendedName>
        <fullName evidence="4">Secreted protein</fullName>
    </recommendedName>
</protein>
<organism evidence="2 3">
    <name type="scientific">Podarcis lilfordi</name>
    <name type="common">Lilford's wall lizard</name>
    <dbReference type="NCBI Taxonomy" id="74358"/>
    <lineage>
        <taxon>Eukaryota</taxon>
        <taxon>Metazoa</taxon>
        <taxon>Chordata</taxon>
        <taxon>Craniata</taxon>
        <taxon>Vertebrata</taxon>
        <taxon>Euteleostomi</taxon>
        <taxon>Lepidosauria</taxon>
        <taxon>Squamata</taxon>
        <taxon>Bifurcata</taxon>
        <taxon>Unidentata</taxon>
        <taxon>Episquamata</taxon>
        <taxon>Laterata</taxon>
        <taxon>Lacertibaenia</taxon>
        <taxon>Lacertidae</taxon>
        <taxon>Podarcis</taxon>
    </lineage>
</organism>
<dbReference type="AlphaFoldDB" id="A0AA35W1T6"/>
<keyword evidence="1" id="KW-0732">Signal</keyword>
<evidence type="ECO:0008006" key="4">
    <source>
        <dbReference type="Google" id="ProtNLM"/>
    </source>
</evidence>
<comment type="caution">
    <text evidence="2">The sequence shown here is derived from an EMBL/GenBank/DDBJ whole genome shotgun (WGS) entry which is preliminary data.</text>
</comment>
<gene>
    <name evidence="2" type="ORF">PODLI_1B012955</name>
</gene>
<feature type="signal peptide" evidence="1">
    <location>
        <begin position="1"/>
        <end position="20"/>
    </location>
</feature>
<feature type="chain" id="PRO_5041359700" description="Secreted protein" evidence="1">
    <location>
        <begin position="21"/>
        <end position="128"/>
    </location>
</feature>
<proteinExistence type="predicted"/>
<name>A0AA35W1T6_9SAUR</name>
<evidence type="ECO:0000313" key="2">
    <source>
        <dbReference type="EMBL" id="CAI7934778.1"/>
    </source>
</evidence>
<reference evidence="2" key="1">
    <citation type="submission" date="2022-12" db="EMBL/GenBank/DDBJ databases">
        <authorList>
            <person name="Alioto T."/>
            <person name="Alioto T."/>
            <person name="Gomez Garrido J."/>
        </authorList>
    </citation>
    <scope>NUCLEOTIDE SEQUENCE</scope>
</reference>
<dbReference type="EMBL" id="CANTUW010000001">
    <property type="protein sequence ID" value="CAI7934778.1"/>
    <property type="molecule type" value="Genomic_DNA"/>
</dbReference>
<accession>A0AA35W1T6</accession>
<sequence>MLTPWARVLISSRLLASCGSVDEPVALVAKLLPDRIQGVATLFCHSAFDLGNPVEMGCSIAKGICFIRYTNVFLDVQIKWAFLSLISGPGDDQSGHVSTAVTRGGMITGMTTERRNTMVYLHHHNQTP</sequence>
<dbReference type="Proteomes" id="UP001178461">
    <property type="component" value="Unassembled WGS sequence"/>
</dbReference>
<evidence type="ECO:0000256" key="1">
    <source>
        <dbReference type="SAM" id="SignalP"/>
    </source>
</evidence>
<keyword evidence="3" id="KW-1185">Reference proteome</keyword>